<reference key="1">
    <citation type="journal article" date="2011" name="Mol. Biol. Evol.">
        <title>Unity in variety -- the pan-genome of the Chlamydiae.</title>
        <authorList>
            <person name="Collingro A."/>
            <person name="Tischler P."/>
            <person name="Weinmaier T."/>
            <person name="Penz T."/>
            <person name="Heinz E."/>
            <person name="Brunham R.C."/>
            <person name="Read T.D."/>
            <person name="Bavoil P.M."/>
            <person name="Sachse K."/>
            <person name="Kahane S."/>
            <person name="Friedman M.G."/>
            <person name="Rattei T."/>
            <person name="Myers G.S.A."/>
            <person name="Horn M."/>
        </authorList>
    </citation>
    <scope>NUCLEOTIDE SEQUENCE</scope>
    <source>
        <strain>Z</strain>
    </source>
</reference>
<dbReference type="HOGENOM" id="CLU_3376030_0_0_0"/>
<evidence type="ECO:0000313" key="2">
    <source>
        <dbReference type="Proteomes" id="UP000000496"/>
    </source>
</evidence>
<dbReference type="EMBL" id="FR872582">
    <property type="protein sequence ID" value="CCB89791.1"/>
    <property type="molecule type" value="Genomic_DNA"/>
</dbReference>
<keyword evidence="2" id="KW-1185">Reference proteome</keyword>
<gene>
    <name evidence="1" type="ordered locus">SNE_A19140</name>
</gene>
<reference evidence="1 2" key="2">
    <citation type="journal article" date="2011" name="Mol. Biol. Evol.">
        <title>Unity in variety--the pan-genome of the Chlamydiae.</title>
        <authorList>
            <person name="Collingro A."/>
            <person name="Tischler P."/>
            <person name="Weinmaier T."/>
            <person name="Penz T."/>
            <person name="Heinz E."/>
            <person name="Brunham R.C."/>
            <person name="Read T.D."/>
            <person name="Bavoil P.M."/>
            <person name="Sachse K."/>
            <person name="Kahane S."/>
            <person name="Friedman M.G."/>
            <person name="Rattei T."/>
            <person name="Myers G.S."/>
            <person name="Horn M."/>
        </authorList>
    </citation>
    <scope>NUCLEOTIDE SEQUENCE [LARGE SCALE GENOMIC DNA]</scope>
    <source>
        <strain evidence="2">ATCC VR-1471 / Z</strain>
    </source>
</reference>
<dbReference type="AlphaFoldDB" id="F8L3E1"/>
<accession>F8L3E1</accession>
<evidence type="ECO:0000313" key="1">
    <source>
        <dbReference type="EMBL" id="CCB89791.1"/>
    </source>
</evidence>
<sequence length="34" mass="3772">MFLIKVLTPSADLWALIWVLRGILADLLAIGNSF</sequence>
<proteinExistence type="predicted"/>
<protein>
    <submittedName>
        <fullName evidence="1">Uncharacterized protein</fullName>
    </submittedName>
</protein>
<organism evidence="1 2">
    <name type="scientific">Simkania negevensis (strain ATCC VR-1471 / DSM 27360 / Z)</name>
    <dbReference type="NCBI Taxonomy" id="331113"/>
    <lineage>
        <taxon>Bacteria</taxon>
        <taxon>Pseudomonadati</taxon>
        <taxon>Chlamydiota</taxon>
        <taxon>Chlamydiia</taxon>
        <taxon>Parachlamydiales</taxon>
        <taxon>Simkaniaceae</taxon>
        <taxon>Simkania</taxon>
    </lineage>
</organism>
<dbReference type="KEGG" id="sng:SNE_A19140"/>
<name>F8L3E1_SIMNZ</name>
<dbReference type="Proteomes" id="UP000000496">
    <property type="component" value="Chromosome gsn.131"/>
</dbReference>